<dbReference type="InParanoid" id="A0A409YRP0"/>
<feature type="region of interest" description="Disordered" evidence="1">
    <location>
        <begin position="467"/>
        <end position="643"/>
    </location>
</feature>
<feature type="compositionally biased region" description="Polar residues" evidence="1">
    <location>
        <begin position="492"/>
        <end position="501"/>
    </location>
</feature>
<name>A0A409YRP0_9AGAR</name>
<dbReference type="Proteomes" id="UP000284706">
    <property type="component" value="Unassembled WGS sequence"/>
</dbReference>
<comment type="caution">
    <text evidence="2">The sequence shown here is derived from an EMBL/GenBank/DDBJ whole genome shotgun (WGS) entry which is preliminary data.</text>
</comment>
<accession>A0A409YRP0</accession>
<evidence type="ECO:0000313" key="3">
    <source>
        <dbReference type="Proteomes" id="UP000284706"/>
    </source>
</evidence>
<reference evidence="2 3" key="1">
    <citation type="journal article" date="2018" name="Evol. Lett.">
        <title>Horizontal gene cluster transfer increased hallucinogenic mushroom diversity.</title>
        <authorList>
            <person name="Reynolds H.T."/>
            <person name="Vijayakumar V."/>
            <person name="Gluck-Thaler E."/>
            <person name="Korotkin H.B."/>
            <person name="Matheny P.B."/>
            <person name="Slot J.C."/>
        </authorList>
    </citation>
    <scope>NUCLEOTIDE SEQUENCE [LARGE SCALE GENOMIC DNA]</scope>
    <source>
        <strain evidence="2 3">SRW20</strain>
    </source>
</reference>
<dbReference type="OrthoDB" id="3068479at2759"/>
<organism evidence="2 3">
    <name type="scientific">Gymnopilus dilepis</name>
    <dbReference type="NCBI Taxonomy" id="231916"/>
    <lineage>
        <taxon>Eukaryota</taxon>
        <taxon>Fungi</taxon>
        <taxon>Dikarya</taxon>
        <taxon>Basidiomycota</taxon>
        <taxon>Agaricomycotina</taxon>
        <taxon>Agaricomycetes</taxon>
        <taxon>Agaricomycetidae</taxon>
        <taxon>Agaricales</taxon>
        <taxon>Agaricineae</taxon>
        <taxon>Hymenogastraceae</taxon>
        <taxon>Gymnopilus</taxon>
    </lineage>
</organism>
<protein>
    <recommendedName>
        <fullName evidence="4">HMG box domain-containing protein</fullName>
    </recommendedName>
</protein>
<gene>
    <name evidence="2" type="ORF">CVT26_009262</name>
</gene>
<dbReference type="InterPro" id="IPR036910">
    <property type="entry name" value="HMG_box_dom_sf"/>
</dbReference>
<evidence type="ECO:0000313" key="2">
    <source>
        <dbReference type="EMBL" id="PPR05681.1"/>
    </source>
</evidence>
<evidence type="ECO:0008006" key="4">
    <source>
        <dbReference type="Google" id="ProtNLM"/>
    </source>
</evidence>
<dbReference type="Gene3D" id="1.10.30.10">
    <property type="entry name" value="High mobility group box domain"/>
    <property type="match status" value="1"/>
</dbReference>
<evidence type="ECO:0000256" key="1">
    <source>
        <dbReference type="SAM" id="MobiDB-lite"/>
    </source>
</evidence>
<dbReference type="STRING" id="231916.A0A409YRP0"/>
<dbReference type="CDD" id="cd00084">
    <property type="entry name" value="HMG-box_SF"/>
    <property type="match status" value="1"/>
</dbReference>
<sequence length="657" mass="73591">MSLSSITDEEDTFVKTSFTADEETFLEAYIPTWRARYYAGSSTARKGEKKQWVTMEPYPKFIAKFYAEGNLKPHETQLQVKIYRWFLNRTKDGDKIASNRRTNPSAELKKPRATHAFQLFTEENKEDIMKLCQEKTNTTSPMDNLFPFKESSKELWNALSQEAKDDYTRKASEKNELIKKGPSEQDIERNQANIIRNTLAALSNLTGTHWTGHGDVAFFVMGAYRKKDSEIATFWLDSIPCIDCKLCLQLLSGSVSNNSDFASTGFQRSLPNFKAEIGEPFKMWAENIISGGKKKLPSMQSPTADIATQNSGSLVLGFIEGYPVLPLLDVDKITPQDARALLQSYIAAAWKHGAGKRPESSLPWECLGSLDRCRILADPRPFTQFESLDPTSVSTGDTYSILTTILAEQKKGARALQFKFDDELQSADVQQVDKIDFSPPRPKGKQQLHLVERYNRLTLEYIPPGSLVTRPSVPRFTPQSMAGVSPGECRQSPPSSRQQFETVEEKEDGGFAETSSQLDQNESDVEDEGMAGRHSSAGNAKLGEVEVDVHNGRPAPQKRKKQVEDNLGEDLDRNKKTRKAPPAPKAKPAQKTSKPSKGRRGRSDTVTSNKLVKADTKSNVASKDGEKKRVAKPLPMREQSARIHDKKYRNTVVTIYS</sequence>
<keyword evidence="3" id="KW-1185">Reference proteome</keyword>
<proteinExistence type="predicted"/>
<dbReference type="EMBL" id="NHYE01000447">
    <property type="protein sequence ID" value="PPR05681.1"/>
    <property type="molecule type" value="Genomic_DNA"/>
</dbReference>
<dbReference type="AlphaFoldDB" id="A0A409YRP0"/>